<name>A0AAE3E6E3_9FIRM</name>
<dbReference type="Proteomes" id="UP001198200">
    <property type="component" value="Unassembled WGS sequence"/>
</dbReference>
<organism evidence="1 2">
    <name type="scientific">Anthropogastromicrobium aceti</name>
    <dbReference type="NCBI Taxonomy" id="2981768"/>
    <lineage>
        <taxon>Bacteria</taxon>
        <taxon>Bacillati</taxon>
        <taxon>Bacillota</taxon>
        <taxon>Clostridia</taxon>
        <taxon>Lachnospirales</taxon>
        <taxon>Lachnospiraceae</taxon>
        <taxon>Anthropogastromicrobium</taxon>
    </lineage>
</organism>
<gene>
    <name evidence="1" type="ORF">LKD48_13840</name>
</gene>
<dbReference type="AlphaFoldDB" id="A0AAE3E6E3"/>
<evidence type="ECO:0000313" key="1">
    <source>
        <dbReference type="EMBL" id="MCC2222690.1"/>
    </source>
</evidence>
<sequence>MSHNKILRTVFGISTGALLFGMNMMQVPFASESITETEPQSISEENTDVIDNQKLLEIDQDQLDTGVVYVTTKDTYFYFPDGCSDDANLLGWAVKWMHETWYQNSENDIDVSAKVFVISEETQDDTITLFGITSYESNADYTGKYAVSATFEKDSENTFKFVDYWEPLDSDEIKSIEARFPEEDWKTAEDMTRYDELLSDEEEVTGTCIVVSGNTPAEIIADMYDKTK</sequence>
<keyword evidence="2" id="KW-1185">Reference proteome</keyword>
<protein>
    <submittedName>
        <fullName evidence="1">Uncharacterized protein</fullName>
    </submittedName>
</protein>
<comment type="caution">
    <text evidence="1">The sequence shown here is derived from an EMBL/GenBank/DDBJ whole genome shotgun (WGS) entry which is preliminary data.</text>
</comment>
<reference evidence="1 2" key="1">
    <citation type="submission" date="2021-10" db="EMBL/GenBank/DDBJ databases">
        <title>Anaerobic single-cell dispensing facilitates the cultivation of human gut bacteria.</title>
        <authorList>
            <person name="Afrizal A."/>
        </authorList>
    </citation>
    <scope>NUCLEOTIDE SEQUENCE [LARGE SCALE GENOMIC DNA]</scope>
    <source>
        <strain evidence="1 2">CLA-AA-H224</strain>
    </source>
</reference>
<evidence type="ECO:0000313" key="2">
    <source>
        <dbReference type="Proteomes" id="UP001198200"/>
    </source>
</evidence>
<accession>A0AAE3E6E3</accession>
<proteinExistence type="predicted"/>
<dbReference type="RefSeq" id="WP_308732318.1">
    <property type="nucleotide sequence ID" value="NZ_JAJEQN010000044.1"/>
</dbReference>
<dbReference type="EMBL" id="JAJEQN010000044">
    <property type="protein sequence ID" value="MCC2222690.1"/>
    <property type="molecule type" value="Genomic_DNA"/>
</dbReference>